<comment type="caution">
    <text evidence="1">The sequence shown here is derived from an EMBL/GenBank/DDBJ whole genome shotgun (WGS) entry which is preliminary data.</text>
</comment>
<evidence type="ECO:0000313" key="2">
    <source>
        <dbReference type="Proteomes" id="UP000772151"/>
    </source>
</evidence>
<accession>A0A927WGZ9</accession>
<gene>
    <name evidence="1" type="ORF">E7203_03840</name>
</gene>
<dbReference type="EMBL" id="SVCA01000002">
    <property type="protein sequence ID" value="MBE6084591.1"/>
    <property type="molecule type" value="Genomic_DNA"/>
</dbReference>
<dbReference type="AlphaFoldDB" id="A0A927WGZ9"/>
<proteinExistence type="predicted"/>
<dbReference type="RefSeq" id="WP_303668678.1">
    <property type="nucleotide sequence ID" value="NZ_SVCA01000002.1"/>
</dbReference>
<reference evidence="1" key="1">
    <citation type="submission" date="2019-04" db="EMBL/GenBank/DDBJ databases">
        <title>Evolution of Biomass-Degrading Anaerobic Consortia Revealed by Metagenomics.</title>
        <authorList>
            <person name="Peng X."/>
        </authorList>
    </citation>
    <scope>NUCLEOTIDE SEQUENCE</scope>
    <source>
        <strain evidence="1">SIG242</strain>
    </source>
</reference>
<dbReference type="Proteomes" id="UP000772151">
    <property type="component" value="Unassembled WGS sequence"/>
</dbReference>
<name>A0A927WGZ9_SELRU</name>
<protein>
    <submittedName>
        <fullName evidence="1">Uncharacterized protein</fullName>
    </submittedName>
</protein>
<evidence type="ECO:0000313" key="1">
    <source>
        <dbReference type="EMBL" id="MBE6084591.1"/>
    </source>
</evidence>
<sequence>MEKKIDEVKLSLNEMEDVSGGTRTECWDIADAISEAHAKGLHKSADWTNPLWGLGDRAEHNLAKLGIECHSSTGVWGGGAGSVNNTYRDMKTGQYLLHEEVLDYIRTGNKSWIK</sequence>
<organism evidence="1 2">
    <name type="scientific">Selenomonas ruminantium</name>
    <dbReference type="NCBI Taxonomy" id="971"/>
    <lineage>
        <taxon>Bacteria</taxon>
        <taxon>Bacillati</taxon>
        <taxon>Bacillota</taxon>
        <taxon>Negativicutes</taxon>
        <taxon>Selenomonadales</taxon>
        <taxon>Selenomonadaceae</taxon>
        <taxon>Selenomonas</taxon>
    </lineage>
</organism>